<keyword evidence="7" id="KW-1185">Reference proteome</keyword>
<dbReference type="SUPFAM" id="SSF48498">
    <property type="entry name" value="Tetracyclin repressor-like, C-terminal domain"/>
    <property type="match status" value="1"/>
</dbReference>
<evidence type="ECO:0000256" key="2">
    <source>
        <dbReference type="ARBA" id="ARBA00023125"/>
    </source>
</evidence>
<evidence type="ECO:0000256" key="1">
    <source>
        <dbReference type="ARBA" id="ARBA00023015"/>
    </source>
</evidence>
<organism evidence="6 7">
    <name type="scientific">Teichococcus globiformis</name>
    <dbReference type="NCBI Taxonomy" id="2307229"/>
    <lineage>
        <taxon>Bacteria</taxon>
        <taxon>Pseudomonadati</taxon>
        <taxon>Pseudomonadota</taxon>
        <taxon>Alphaproteobacteria</taxon>
        <taxon>Acetobacterales</taxon>
        <taxon>Roseomonadaceae</taxon>
        <taxon>Roseomonas</taxon>
    </lineage>
</organism>
<dbReference type="SUPFAM" id="SSF46689">
    <property type="entry name" value="Homeodomain-like"/>
    <property type="match status" value="1"/>
</dbReference>
<protein>
    <submittedName>
        <fullName evidence="6">TetR/AcrR family transcriptional regulator</fullName>
    </submittedName>
</protein>
<evidence type="ECO:0000259" key="5">
    <source>
        <dbReference type="PROSITE" id="PS50977"/>
    </source>
</evidence>
<dbReference type="Pfam" id="PF00440">
    <property type="entry name" value="TetR_N"/>
    <property type="match status" value="1"/>
</dbReference>
<dbReference type="InterPro" id="IPR001647">
    <property type="entry name" value="HTH_TetR"/>
</dbReference>
<keyword evidence="2 4" id="KW-0238">DNA-binding</keyword>
<dbReference type="PROSITE" id="PS50977">
    <property type="entry name" value="HTH_TETR_2"/>
    <property type="match status" value="1"/>
</dbReference>
<dbReference type="RefSeq" id="WP_379592975.1">
    <property type="nucleotide sequence ID" value="NZ_JBHRTN010000003.1"/>
</dbReference>
<dbReference type="EMBL" id="JBHRTN010000003">
    <property type="protein sequence ID" value="MFC3123771.1"/>
    <property type="molecule type" value="Genomic_DNA"/>
</dbReference>
<evidence type="ECO:0000256" key="3">
    <source>
        <dbReference type="ARBA" id="ARBA00023163"/>
    </source>
</evidence>
<feature type="domain" description="HTH tetR-type" evidence="5">
    <location>
        <begin position="4"/>
        <end position="64"/>
    </location>
</feature>
<proteinExistence type="predicted"/>
<dbReference type="PANTHER" id="PTHR47506:SF1">
    <property type="entry name" value="HTH-TYPE TRANSCRIPTIONAL REGULATOR YJDC"/>
    <property type="match status" value="1"/>
</dbReference>
<dbReference type="PANTHER" id="PTHR47506">
    <property type="entry name" value="TRANSCRIPTIONAL REGULATORY PROTEIN"/>
    <property type="match status" value="1"/>
</dbReference>
<dbReference type="Proteomes" id="UP001595593">
    <property type="component" value="Unassembled WGS sequence"/>
</dbReference>
<keyword evidence="1" id="KW-0805">Transcription regulation</keyword>
<name>A0ABV7FWW4_9PROT</name>
<dbReference type="InterPro" id="IPR009057">
    <property type="entry name" value="Homeodomain-like_sf"/>
</dbReference>
<feature type="DNA-binding region" description="H-T-H motif" evidence="4">
    <location>
        <begin position="27"/>
        <end position="46"/>
    </location>
</feature>
<accession>A0ABV7FWW4</accession>
<reference evidence="7" key="1">
    <citation type="journal article" date="2019" name="Int. J. Syst. Evol. Microbiol.">
        <title>The Global Catalogue of Microorganisms (GCM) 10K type strain sequencing project: providing services to taxonomists for standard genome sequencing and annotation.</title>
        <authorList>
            <consortium name="The Broad Institute Genomics Platform"/>
            <consortium name="The Broad Institute Genome Sequencing Center for Infectious Disease"/>
            <person name="Wu L."/>
            <person name="Ma J."/>
        </authorList>
    </citation>
    <scope>NUCLEOTIDE SEQUENCE [LARGE SCALE GENOMIC DNA]</scope>
    <source>
        <strain evidence="7">KCTC 52094</strain>
    </source>
</reference>
<dbReference type="InterPro" id="IPR036271">
    <property type="entry name" value="Tet_transcr_reg_TetR-rel_C_sf"/>
</dbReference>
<sequence>MIAMDKRSDMIAGAMLAFEAEGFRGIGVDAVLAASGASTRTLYKHFGSRDGLVLAVLEHRHRIFMDCIAGSVADPVGALFETLEQWLTERGARGCMLLRARSEYAGANAEVVALVRRQKEEFGAEIARRVAAALGRADAALATQIWLLFEGATAAASVSGMSAVDAARAAAATLLAAARGSAA</sequence>
<evidence type="ECO:0000256" key="4">
    <source>
        <dbReference type="PROSITE-ProRule" id="PRU00335"/>
    </source>
</evidence>
<keyword evidence="3" id="KW-0804">Transcription</keyword>
<comment type="caution">
    <text evidence="6">The sequence shown here is derived from an EMBL/GenBank/DDBJ whole genome shotgun (WGS) entry which is preliminary data.</text>
</comment>
<dbReference type="Gene3D" id="1.10.357.10">
    <property type="entry name" value="Tetracycline Repressor, domain 2"/>
    <property type="match status" value="1"/>
</dbReference>
<gene>
    <name evidence="6" type="ORF">ACFOD4_01755</name>
</gene>
<evidence type="ECO:0000313" key="6">
    <source>
        <dbReference type="EMBL" id="MFC3123771.1"/>
    </source>
</evidence>
<evidence type="ECO:0000313" key="7">
    <source>
        <dbReference type="Proteomes" id="UP001595593"/>
    </source>
</evidence>